<dbReference type="AlphaFoldDB" id="A0A7S2UMA2"/>
<evidence type="ECO:0000313" key="3">
    <source>
        <dbReference type="EMBL" id="CAD9824242.1"/>
    </source>
</evidence>
<dbReference type="InterPro" id="IPR009792">
    <property type="entry name" value="TMEM242"/>
</dbReference>
<keyword evidence="2" id="KW-0472">Membrane</keyword>
<gene>
    <name evidence="3" type="ORF">ASEP1449_LOCUS16076</name>
</gene>
<protein>
    <recommendedName>
        <fullName evidence="4">Transmembrane protein 242</fullName>
    </recommendedName>
</protein>
<evidence type="ECO:0000256" key="2">
    <source>
        <dbReference type="SAM" id="Phobius"/>
    </source>
</evidence>
<keyword evidence="2" id="KW-0812">Transmembrane</keyword>
<evidence type="ECO:0000256" key="1">
    <source>
        <dbReference type="SAM" id="MobiDB-lite"/>
    </source>
</evidence>
<dbReference type="Pfam" id="PF07096">
    <property type="entry name" value="DUF1358"/>
    <property type="match status" value="1"/>
</dbReference>
<dbReference type="EMBL" id="HBHQ01023800">
    <property type="protein sequence ID" value="CAD9824242.1"/>
    <property type="molecule type" value="Transcribed_RNA"/>
</dbReference>
<feature type="transmembrane region" description="Helical" evidence="2">
    <location>
        <begin position="12"/>
        <end position="32"/>
    </location>
</feature>
<proteinExistence type="predicted"/>
<reference evidence="3" key="1">
    <citation type="submission" date="2021-01" db="EMBL/GenBank/DDBJ databases">
        <authorList>
            <person name="Corre E."/>
            <person name="Pelletier E."/>
            <person name="Niang G."/>
            <person name="Scheremetjew M."/>
            <person name="Finn R."/>
            <person name="Kale V."/>
            <person name="Holt S."/>
            <person name="Cochrane G."/>
            <person name="Meng A."/>
            <person name="Brown T."/>
            <person name="Cohen L."/>
        </authorList>
    </citation>
    <scope>NUCLEOTIDE SEQUENCE</scope>
    <source>
        <strain evidence="3">CCMP2084</strain>
    </source>
</reference>
<feature type="compositionally biased region" description="Low complexity" evidence="1">
    <location>
        <begin position="165"/>
        <end position="178"/>
    </location>
</feature>
<evidence type="ECO:0008006" key="4">
    <source>
        <dbReference type="Google" id="ProtNLM"/>
    </source>
</evidence>
<feature type="region of interest" description="Disordered" evidence="1">
    <location>
        <begin position="156"/>
        <end position="191"/>
    </location>
</feature>
<keyword evidence="2" id="KW-1133">Transmembrane helix</keyword>
<organism evidence="3">
    <name type="scientific">Attheya septentrionalis</name>
    <dbReference type="NCBI Taxonomy" id="420275"/>
    <lineage>
        <taxon>Eukaryota</taxon>
        <taxon>Sar</taxon>
        <taxon>Stramenopiles</taxon>
        <taxon>Ochrophyta</taxon>
        <taxon>Bacillariophyta</taxon>
        <taxon>Coscinodiscophyceae</taxon>
        <taxon>Chaetocerotophycidae</taxon>
        <taxon>Chaetocerotales</taxon>
        <taxon>Attheyaceae</taxon>
        <taxon>Attheya</taxon>
    </lineage>
</organism>
<accession>A0A7S2UMA2</accession>
<feature type="transmembrane region" description="Helical" evidence="2">
    <location>
        <begin position="70"/>
        <end position="92"/>
    </location>
</feature>
<name>A0A7S2UMA2_9STRA</name>
<sequence>MVGRIGMLDYVTPAHVLFASSVPLATGAYLGYRHELQQASIQLKAAENAAAAIHPKTGIHPAGPILAARALALGSLLSIGGVGLLSAGIFYASGHRSVPDMVEGWKVWAPQKRRYFESLLGVSFATRECDEDLKAISQMTEEQELEYVEKKYFSNDTNSLTKQNTDTPPSSSSKAATTLPPPKKPVTDPTK</sequence>